<organism evidence="2 3">
    <name type="scientific">Ceratodon purpureus</name>
    <name type="common">Fire moss</name>
    <name type="synonym">Dicranum purpureum</name>
    <dbReference type="NCBI Taxonomy" id="3225"/>
    <lineage>
        <taxon>Eukaryota</taxon>
        <taxon>Viridiplantae</taxon>
        <taxon>Streptophyta</taxon>
        <taxon>Embryophyta</taxon>
        <taxon>Bryophyta</taxon>
        <taxon>Bryophytina</taxon>
        <taxon>Bryopsida</taxon>
        <taxon>Dicranidae</taxon>
        <taxon>Pseudoditrichales</taxon>
        <taxon>Ditrichaceae</taxon>
        <taxon>Ceratodon</taxon>
    </lineage>
</organism>
<comment type="caution">
    <text evidence="2">The sequence shown here is derived from an EMBL/GenBank/DDBJ whole genome shotgun (WGS) entry which is preliminary data.</text>
</comment>
<keyword evidence="3" id="KW-1185">Reference proteome</keyword>
<dbReference type="AlphaFoldDB" id="A0A8T0GJR3"/>
<dbReference type="Proteomes" id="UP000822688">
    <property type="component" value="Chromosome 10"/>
</dbReference>
<evidence type="ECO:0000256" key="1">
    <source>
        <dbReference type="SAM" id="Phobius"/>
    </source>
</evidence>
<gene>
    <name evidence="2" type="ORF">KC19_10G053600</name>
</gene>
<evidence type="ECO:0000313" key="3">
    <source>
        <dbReference type="Proteomes" id="UP000822688"/>
    </source>
</evidence>
<keyword evidence="1" id="KW-1133">Transmembrane helix</keyword>
<proteinExistence type="predicted"/>
<dbReference type="EMBL" id="CM026431">
    <property type="protein sequence ID" value="KAG0558777.1"/>
    <property type="molecule type" value="Genomic_DNA"/>
</dbReference>
<evidence type="ECO:0000313" key="2">
    <source>
        <dbReference type="EMBL" id="KAG0558777.1"/>
    </source>
</evidence>
<feature type="transmembrane region" description="Helical" evidence="1">
    <location>
        <begin position="12"/>
        <end position="30"/>
    </location>
</feature>
<protein>
    <submittedName>
        <fullName evidence="2">Uncharacterized protein</fullName>
    </submittedName>
</protein>
<name>A0A8T0GJR3_CERPU</name>
<reference evidence="2" key="1">
    <citation type="submission" date="2020-06" db="EMBL/GenBank/DDBJ databases">
        <title>WGS assembly of Ceratodon purpureus strain R40.</title>
        <authorList>
            <person name="Carey S.B."/>
            <person name="Jenkins J."/>
            <person name="Shu S."/>
            <person name="Lovell J.T."/>
            <person name="Sreedasyam A."/>
            <person name="Maumus F."/>
            <person name="Tiley G.P."/>
            <person name="Fernandez-Pozo N."/>
            <person name="Barry K."/>
            <person name="Chen C."/>
            <person name="Wang M."/>
            <person name="Lipzen A."/>
            <person name="Daum C."/>
            <person name="Saski C.A."/>
            <person name="Payton A.C."/>
            <person name="Mcbreen J.C."/>
            <person name="Conrad R.E."/>
            <person name="Kollar L.M."/>
            <person name="Olsson S."/>
            <person name="Huttunen S."/>
            <person name="Landis J.B."/>
            <person name="Wickett N.J."/>
            <person name="Johnson M.G."/>
            <person name="Rensing S.A."/>
            <person name="Grimwood J."/>
            <person name="Schmutz J."/>
            <person name="Mcdaniel S.F."/>
        </authorList>
    </citation>
    <scope>NUCLEOTIDE SEQUENCE</scope>
    <source>
        <strain evidence="2">R40</strain>
    </source>
</reference>
<keyword evidence="1" id="KW-0812">Transmembrane</keyword>
<keyword evidence="1" id="KW-0472">Membrane</keyword>
<sequence length="55" mass="6070">MACGSAASTKPYIDTTLILTFCLSVVLFMFQQSRGLPLREVTSENRCDVISTKLL</sequence>
<accession>A0A8T0GJR3</accession>